<dbReference type="EMBL" id="CACVKT020008126">
    <property type="protein sequence ID" value="CAC5413103.1"/>
    <property type="molecule type" value="Genomic_DNA"/>
</dbReference>
<proteinExistence type="predicted"/>
<name>A0A6J8DZC1_MYTCO</name>
<sequence>MLLFLDVSTDENVYIYGFGGAVTFVMMLFGIYYKIRYYKSRNIIISQVPETNQLSEVNRFESVYDEIDELALDDMNQQSNLNNTSVEDDSSNSSGTTNSGTSNNEGYLNPYQPIIHNAENHKYSLTSAVVSSTQEKREDHICEKIYNETYVNVIQDEITQKSSNYPDSQSLNYSDIPIDTEPVTIALDRYENTRIF</sequence>
<keyword evidence="4" id="KW-1185">Reference proteome</keyword>
<dbReference type="AlphaFoldDB" id="A0A6J8DZC1"/>
<dbReference type="OrthoDB" id="6190394at2759"/>
<reference evidence="3 4" key="1">
    <citation type="submission" date="2020-06" db="EMBL/GenBank/DDBJ databases">
        <authorList>
            <person name="Li R."/>
            <person name="Bekaert M."/>
        </authorList>
    </citation>
    <scope>NUCLEOTIDE SEQUENCE [LARGE SCALE GENOMIC DNA]</scope>
    <source>
        <strain evidence="4">wild</strain>
    </source>
</reference>
<protein>
    <submittedName>
        <fullName evidence="3">Uncharacterized protein</fullName>
    </submittedName>
</protein>
<feature type="transmembrane region" description="Helical" evidence="2">
    <location>
        <begin position="13"/>
        <end position="33"/>
    </location>
</feature>
<feature type="region of interest" description="Disordered" evidence="1">
    <location>
        <begin position="79"/>
        <end position="111"/>
    </location>
</feature>
<accession>A0A6J8DZC1</accession>
<gene>
    <name evidence="3" type="ORF">MCOR_46042</name>
</gene>
<evidence type="ECO:0000313" key="3">
    <source>
        <dbReference type="EMBL" id="CAC5413103.1"/>
    </source>
</evidence>
<keyword evidence="2" id="KW-0812">Transmembrane</keyword>
<keyword evidence="2" id="KW-0472">Membrane</keyword>
<keyword evidence="2" id="KW-1133">Transmembrane helix</keyword>
<evidence type="ECO:0000256" key="1">
    <source>
        <dbReference type="SAM" id="MobiDB-lite"/>
    </source>
</evidence>
<organism evidence="3 4">
    <name type="scientific">Mytilus coruscus</name>
    <name type="common">Sea mussel</name>
    <dbReference type="NCBI Taxonomy" id="42192"/>
    <lineage>
        <taxon>Eukaryota</taxon>
        <taxon>Metazoa</taxon>
        <taxon>Spiralia</taxon>
        <taxon>Lophotrochozoa</taxon>
        <taxon>Mollusca</taxon>
        <taxon>Bivalvia</taxon>
        <taxon>Autobranchia</taxon>
        <taxon>Pteriomorphia</taxon>
        <taxon>Mytilida</taxon>
        <taxon>Mytiloidea</taxon>
        <taxon>Mytilidae</taxon>
        <taxon>Mytilinae</taxon>
        <taxon>Mytilus</taxon>
    </lineage>
</organism>
<evidence type="ECO:0000256" key="2">
    <source>
        <dbReference type="SAM" id="Phobius"/>
    </source>
</evidence>
<feature type="compositionally biased region" description="Low complexity" evidence="1">
    <location>
        <begin position="91"/>
        <end position="104"/>
    </location>
</feature>
<dbReference type="Proteomes" id="UP000507470">
    <property type="component" value="Unassembled WGS sequence"/>
</dbReference>
<evidence type="ECO:0000313" key="4">
    <source>
        <dbReference type="Proteomes" id="UP000507470"/>
    </source>
</evidence>